<dbReference type="InterPro" id="IPR036565">
    <property type="entry name" value="Mur-like_cat_sf"/>
</dbReference>
<feature type="domain" description="Mur ligase N-terminal catalytic" evidence="12">
    <location>
        <begin position="25"/>
        <end position="101"/>
    </location>
</feature>
<evidence type="ECO:0000256" key="8">
    <source>
        <dbReference type="ARBA" id="ARBA00023306"/>
    </source>
</evidence>
<dbReference type="HAMAP" id="MF_02019">
    <property type="entry name" value="MurF"/>
    <property type="match status" value="1"/>
</dbReference>
<dbReference type="SUPFAM" id="SSF53244">
    <property type="entry name" value="MurD-like peptide ligases, peptide-binding domain"/>
    <property type="match status" value="1"/>
</dbReference>
<dbReference type="OrthoDB" id="9801978at2"/>
<dbReference type="Gene3D" id="3.40.1390.10">
    <property type="entry name" value="MurE/MurF, N-terminal domain"/>
    <property type="match status" value="1"/>
</dbReference>
<keyword evidence="4 10" id="KW-0547">Nucleotide-binding</keyword>
<dbReference type="GO" id="GO:0051301">
    <property type="term" value="P:cell division"/>
    <property type="evidence" value="ECO:0007669"/>
    <property type="project" value="UniProtKB-KW"/>
</dbReference>
<comment type="catalytic activity">
    <reaction evidence="10 11">
        <text>D-alanyl-D-alanine + UDP-N-acetyl-alpha-D-muramoyl-L-alanyl-gamma-D-glutamyl-meso-2,6-diaminopimelate + ATP = UDP-N-acetyl-alpha-D-muramoyl-L-alanyl-gamma-D-glutamyl-meso-2,6-diaminopimeloyl-D-alanyl-D-alanine + ADP + phosphate + H(+)</text>
        <dbReference type="Rhea" id="RHEA:28374"/>
        <dbReference type="ChEBI" id="CHEBI:15378"/>
        <dbReference type="ChEBI" id="CHEBI:30616"/>
        <dbReference type="ChEBI" id="CHEBI:43474"/>
        <dbReference type="ChEBI" id="CHEBI:57822"/>
        <dbReference type="ChEBI" id="CHEBI:61386"/>
        <dbReference type="ChEBI" id="CHEBI:83905"/>
        <dbReference type="ChEBI" id="CHEBI:456216"/>
        <dbReference type="EC" id="6.3.2.10"/>
    </reaction>
</comment>
<evidence type="ECO:0000256" key="3">
    <source>
        <dbReference type="ARBA" id="ARBA00022618"/>
    </source>
</evidence>
<dbReference type="Pfam" id="PF08245">
    <property type="entry name" value="Mur_ligase_M"/>
    <property type="match status" value="1"/>
</dbReference>
<evidence type="ECO:0000259" key="13">
    <source>
        <dbReference type="Pfam" id="PF02875"/>
    </source>
</evidence>
<keyword evidence="9 10" id="KW-0961">Cell wall biogenesis/degradation</keyword>
<organism evidence="15 16">
    <name type="scientific">Bacillus taeanensis</name>
    <dbReference type="NCBI Taxonomy" id="273032"/>
    <lineage>
        <taxon>Bacteria</taxon>
        <taxon>Bacillati</taxon>
        <taxon>Bacillota</taxon>
        <taxon>Bacilli</taxon>
        <taxon>Bacillales</taxon>
        <taxon>Bacillaceae</taxon>
        <taxon>Bacillus</taxon>
    </lineage>
</organism>
<keyword evidence="1 10" id="KW-0963">Cytoplasm</keyword>
<dbReference type="InterPro" id="IPR051046">
    <property type="entry name" value="MurCDEF_CellWall_CoF430Synth"/>
</dbReference>
<dbReference type="InterPro" id="IPR005863">
    <property type="entry name" value="UDP-N-AcMur_synth"/>
</dbReference>
<evidence type="ECO:0000256" key="11">
    <source>
        <dbReference type="RuleBase" id="RU004136"/>
    </source>
</evidence>
<feature type="binding site" evidence="10">
    <location>
        <begin position="114"/>
        <end position="120"/>
    </location>
    <ligand>
        <name>ATP</name>
        <dbReference type="ChEBI" id="CHEBI:30616"/>
    </ligand>
</feature>
<dbReference type="InterPro" id="IPR035911">
    <property type="entry name" value="MurE/MurF_N"/>
</dbReference>
<evidence type="ECO:0000256" key="10">
    <source>
        <dbReference type="HAMAP-Rule" id="MF_02019"/>
    </source>
</evidence>
<keyword evidence="7 10" id="KW-0573">Peptidoglycan synthesis</keyword>
<comment type="similarity">
    <text evidence="10">Belongs to the MurCDEF family. MurF subfamily.</text>
</comment>
<evidence type="ECO:0000259" key="14">
    <source>
        <dbReference type="Pfam" id="PF08245"/>
    </source>
</evidence>
<reference evidence="15 16" key="1">
    <citation type="submission" date="2018-07" db="EMBL/GenBank/DDBJ databases">
        <title>Lottiidibacillus patelloidae gen. nov., sp. nov., isolated from the intestinal tract of a marine limpet and the reclassification of B. taeanensis BH030017T, B. algicola KMM 3737T and B. hwajinpoensis SW-72T as genus Lottiidibacillus.</title>
        <authorList>
            <person name="Liu R."/>
            <person name="Huang Z."/>
        </authorList>
    </citation>
    <scope>NUCLEOTIDE SEQUENCE [LARGE SCALE GENOMIC DNA]</scope>
    <source>
        <strain evidence="15 16">BH030017</strain>
    </source>
</reference>
<keyword evidence="3 10" id="KW-0132">Cell division</keyword>
<dbReference type="Pfam" id="PF02875">
    <property type="entry name" value="Mur_ligase_C"/>
    <property type="match status" value="1"/>
</dbReference>
<name>A0A366XYJ6_9BACI</name>
<evidence type="ECO:0000256" key="5">
    <source>
        <dbReference type="ARBA" id="ARBA00022840"/>
    </source>
</evidence>
<dbReference type="Gene3D" id="3.90.190.20">
    <property type="entry name" value="Mur ligase, C-terminal domain"/>
    <property type="match status" value="1"/>
</dbReference>
<dbReference type="UniPathway" id="UPA00219"/>
<evidence type="ECO:0000256" key="1">
    <source>
        <dbReference type="ARBA" id="ARBA00022490"/>
    </source>
</evidence>
<keyword evidence="6 10" id="KW-0133">Cell shape</keyword>
<accession>A0A366XYJ6</accession>
<feature type="domain" description="Mur ligase central" evidence="14">
    <location>
        <begin position="112"/>
        <end position="292"/>
    </location>
</feature>
<keyword evidence="16" id="KW-1185">Reference proteome</keyword>
<comment type="function">
    <text evidence="10 11">Involved in cell wall formation. Catalyzes the final step in the synthesis of UDP-N-acetylmuramoyl-pentapeptide, the precursor of murein.</text>
</comment>
<dbReference type="PANTHER" id="PTHR43024:SF1">
    <property type="entry name" value="UDP-N-ACETYLMURAMOYL-TRIPEPTIDE--D-ALANYL-D-ALANINE LIGASE"/>
    <property type="match status" value="1"/>
</dbReference>
<comment type="pathway">
    <text evidence="10 11">Cell wall biogenesis; peptidoglycan biosynthesis.</text>
</comment>
<dbReference type="GO" id="GO:0005737">
    <property type="term" value="C:cytoplasm"/>
    <property type="evidence" value="ECO:0007669"/>
    <property type="project" value="UniProtKB-SubCell"/>
</dbReference>
<keyword evidence="8 10" id="KW-0131">Cell cycle</keyword>
<dbReference type="InterPro" id="IPR004101">
    <property type="entry name" value="Mur_ligase_C"/>
</dbReference>
<dbReference type="Proteomes" id="UP000253314">
    <property type="component" value="Unassembled WGS sequence"/>
</dbReference>
<keyword evidence="5 10" id="KW-0067">ATP-binding</keyword>
<evidence type="ECO:0000256" key="6">
    <source>
        <dbReference type="ARBA" id="ARBA00022960"/>
    </source>
</evidence>
<dbReference type="GO" id="GO:0009252">
    <property type="term" value="P:peptidoglycan biosynthetic process"/>
    <property type="evidence" value="ECO:0007669"/>
    <property type="project" value="UniProtKB-UniRule"/>
</dbReference>
<dbReference type="AlphaFoldDB" id="A0A366XYJ6"/>
<gene>
    <name evidence="10" type="primary">murF</name>
    <name evidence="15" type="ORF">DS031_06470</name>
</gene>
<dbReference type="GO" id="GO:0008360">
    <property type="term" value="P:regulation of cell shape"/>
    <property type="evidence" value="ECO:0007669"/>
    <property type="project" value="UniProtKB-KW"/>
</dbReference>
<dbReference type="InterPro" id="IPR013221">
    <property type="entry name" value="Mur_ligase_cen"/>
</dbReference>
<feature type="domain" description="Mur ligase C-terminal" evidence="13">
    <location>
        <begin position="314"/>
        <end position="440"/>
    </location>
</feature>
<evidence type="ECO:0000256" key="4">
    <source>
        <dbReference type="ARBA" id="ARBA00022741"/>
    </source>
</evidence>
<dbReference type="EMBL" id="QOCW01000005">
    <property type="protein sequence ID" value="RBW70215.1"/>
    <property type="molecule type" value="Genomic_DNA"/>
</dbReference>
<dbReference type="GO" id="GO:0005524">
    <property type="term" value="F:ATP binding"/>
    <property type="evidence" value="ECO:0007669"/>
    <property type="project" value="UniProtKB-UniRule"/>
</dbReference>
<comment type="subcellular location">
    <subcellularLocation>
        <location evidence="10 11">Cytoplasm</location>
    </subcellularLocation>
</comment>
<evidence type="ECO:0000256" key="2">
    <source>
        <dbReference type="ARBA" id="ARBA00022598"/>
    </source>
</evidence>
<dbReference type="NCBIfam" id="TIGR01143">
    <property type="entry name" value="murF"/>
    <property type="match status" value="1"/>
</dbReference>
<dbReference type="Pfam" id="PF01225">
    <property type="entry name" value="Mur_ligase"/>
    <property type="match status" value="1"/>
</dbReference>
<dbReference type="GO" id="GO:0071555">
    <property type="term" value="P:cell wall organization"/>
    <property type="evidence" value="ECO:0007669"/>
    <property type="project" value="UniProtKB-KW"/>
</dbReference>
<sequence length="453" mass="50365">MKQPYSFFESLSTGQRVNSSNNVIIKEIFIDSRKNVQNGLFIPIVGERFDGHEFLLDAVKNGACAAFWQQDKEVPKELPDDFLLFYVKDTLEALQQLAKKYLQHVKPIVLAVTGSNGKTTTKDILAGVLEQRFNVFKTQGNYNNHIGLPLTILAMDEACEALILEMGMSGFGEISFLSQLASPDLAIITNIGESHLEQLKSREGIAKAKMEIVDGLKRNGTVIIDGDEPLLKLRLNKNVLTCGYGNENKYQITEVTGNENGLYFIINNNERFFLPIIGKHNVKNAVYAIAAAQQMNLSFDEIYKGLSSLVMTNMRLEKLKGKQGALLINDAYNASPTSMKAAVEAVKFLEDYKEKVLVLGDMYELGSDEERLHRSVADSIESPITNVIAVGKKGRWIGEAVIDRDNNNIPISFYTTKEEAQSKVESLLSPNTVVLFKASRGLKLETLIEALVD</sequence>
<dbReference type="PANTHER" id="PTHR43024">
    <property type="entry name" value="UDP-N-ACETYLMURAMOYL-TRIPEPTIDE--D-ALANYL-D-ALANINE LIGASE"/>
    <property type="match status" value="1"/>
</dbReference>
<dbReference type="SUPFAM" id="SSF53623">
    <property type="entry name" value="MurD-like peptide ligases, catalytic domain"/>
    <property type="match status" value="1"/>
</dbReference>
<dbReference type="GO" id="GO:0047480">
    <property type="term" value="F:UDP-N-acetylmuramoyl-tripeptide-D-alanyl-D-alanine ligase activity"/>
    <property type="evidence" value="ECO:0007669"/>
    <property type="project" value="UniProtKB-UniRule"/>
</dbReference>
<dbReference type="RefSeq" id="WP_113805120.1">
    <property type="nucleotide sequence ID" value="NZ_QOCW01000005.1"/>
</dbReference>
<dbReference type="InterPro" id="IPR036615">
    <property type="entry name" value="Mur_ligase_C_dom_sf"/>
</dbReference>
<evidence type="ECO:0000313" key="16">
    <source>
        <dbReference type="Proteomes" id="UP000253314"/>
    </source>
</evidence>
<evidence type="ECO:0000256" key="7">
    <source>
        <dbReference type="ARBA" id="ARBA00022984"/>
    </source>
</evidence>
<protein>
    <recommendedName>
        <fullName evidence="10 11">UDP-N-acetylmuramoyl-tripeptide--D-alanyl-D-alanine ligase</fullName>
        <ecNumber evidence="10 11">6.3.2.10</ecNumber>
    </recommendedName>
    <alternativeName>
        <fullName evidence="10">D-alanyl-D-alanine-adding enzyme</fullName>
    </alternativeName>
</protein>
<proteinExistence type="inferred from homology"/>
<comment type="caution">
    <text evidence="15">The sequence shown here is derived from an EMBL/GenBank/DDBJ whole genome shotgun (WGS) entry which is preliminary data.</text>
</comment>
<dbReference type="SUPFAM" id="SSF63418">
    <property type="entry name" value="MurE/MurF N-terminal domain"/>
    <property type="match status" value="1"/>
</dbReference>
<evidence type="ECO:0000313" key="15">
    <source>
        <dbReference type="EMBL" id="RBW70215.1"/>
    </source>
</evidence>
<dbReference type="Gene3D" id="3.40.1190.10">
    <property type="entry name" value="Mur-like, catalytic domain"/>
    <property type="match status" value="1"/>
</dbReference>
<evidence type="ECO:0000256" key="9">
    <source>
        <dbReference type="ARBA" id="ARBA00023316"/>
    </source>
</evidence>
<keyword evidence="2 10" id="KW-0436">Ligase</keyword>
<dbReference type="EC" id="6.3.2.10" evidence="10 11"/>
<dbReference type="GO" id="GO:0008766">
    <property type="term" value="F:UDP-N-acetylmuramoylalanyl-D-glutamyl-2,6-diaminopimelate-D-alanyl-D-alanine ligase activity"/>
    <property type="evidence" value="ECO:0007669"/>
    <property type="project" value="RHEA"/>
</dbReference>
<dbReference type="InterPro" id="IPR000713">
    <property type="entry name" value="Mur_ligase_N"/>
</dbReference>
<evidence type="ECO:0000259" key="12">
    <source>
        <dbReference type="Pfam" id="PF01225"/>
    </source>
</evidence>